<evidence type="ECO:0000313" key="3">
    <source>
        <dbReference type="Proteomes" id="UP000786811"/>
    </source>
</evidence>
<sequence length="91" mass="10596">MLQPIHHSKRRYWEIGLAAPSLEFKANDGPSKEGRGDHDVVCYLLIIVLIIAILFFAKNLLRHYDDNWLSPIIYLIKIKPARRQSAMAVYY</sequence>
<dbReference type="AlphaFoldDB" id="A0A8J2H9I4"/>
<keyword evidence="1" id="KW-0812">Transmembrane</keyword>
<protein>
    <submittedName>
        <fullName evidence="2">Uncharacterized protein</fullName>
    </submittedName>
</protein>
<reference evidence="2" key="1">
    <citation type="submission" date="2021-04" db="EMBL/GenBank/DDBJ databases">
        <authorList>
            <person name="Chebbi M.A.C M."/>
        </authorList>
    </citation>
    <scope>NUCLEOTIDE SEQUENCE</scope>
</reference>
<evidence type="ECO:0000313" key="2">
    <source>
        <dbReference type="EMBL" id="CAG5087611.1"/>
    </source>
</evidence>
<gene>
    <name evidence="2" type="ORF">HICCMSTLAB_LOCUS4556</name>
</gene>
<keyword evidence="1" id="KW-0472">Membrane</keyword>
<keyword evidence="1" id="KW-1133">Transmembrane helix</keyword>
<feature type="transmembrane region" description="Helical" evidence="1">
    <location>
        <begin position="40"/>
        <end position="61"/>
    </location>
</feature>
<dbReference type="Proteomes" id="UP000786811">
    <property type="component" value="Unassembled WGS sequence"/>
</dbReference>
<dbReference type="EMBL" id="CAJNRD030001119">
    <property type="protein sequence ID" value="CAG5087611.1"/>
    <property type="molecule type" value="Genomic_DNA"/>
</dbReference>
<organism evidence="2 3">
    <name type="scientific">Cotesia congregata</name>
    <name type="common">Parasitoid wasp</name>
    <name type="synonym">Apanteles congregatus</name>
    <dbReference type="NCBI Taxonomy" id="51543"/>
    <lineage>
        <taxon>Eukaryota</taxon>
        <taxon>Metazoa</taxon>
        <taxon>Ecdysozoa</taxon>
        <taxon>Arthropoda</taxon>
        <taxon>Hexapoda</taxon>
        <taxon>Insecta</taxon>
        <taxon>Pterygota</taxon>
        <taxon>Neoptera</taxon>
        <taxon>Endopterygota</taxon>
        <taxon>Hymenoptera</taxon>
        <taxon>Apocrita</taxon>
        <taxon>Ichneumonoidea</taxon>
        <taxon>Braconidae</taxon>
        <taxon>Microgastrinae</taxon>
        <taxon>Cotesia</taxon>
    </lineage>
</organism>
<proteinExistence type="predicted"/>
<name>A0A8J2H9I4_COTCN</name>
<comment type="caution">
    <text evidence="2">The sequence shown here is derived from an EMBL/GenBank/DDBJ whole genome shotgun (WGS) entry which is preliminary data.</text>
</comment>
<keyword evidence="3" id="KW-1185">Reference proteome</keyword>
<accession>A0A8J2H9I4</accession>
<evidence type="ECO:0000256" key="1">
    <source>
        <dbReference type="SAM" id="Phobius"/>
    </source>
</evidence>